<name>A0AAD7H6V1_9AGAR</name>
<protein>
    <submittedName>
        <fullName evidence="2">Uncharacterized protein</fullName>
    </submittedName>
</protein>
<comment type="caution">
    <text evidence="2">The sequence shown here is derived from an EMBL/GenBank/DDBJ whole genome shotgun (WGS) entry which is preliminary data.</text>
</comment>
<organism evidence="2 3">
    <name type="scientific">Mycena metata</name>
    <dbReference type="NCBI Taxonomy" id="1033252"/>
    <lineage>
        <taxon>Eukaryota</taxon>
        <taxon>Fungi</taxon>
        <taxon>Dikarya</taxon>
        <taxon>Basidiomycota</taxon>
        <taxon>Agaricomycotina</taxon>
        <taxon>Agaricomycetes</taxon>
        <taxon>Agaricomycetidae</taxon>
        <taxon>Agaricales</taxon>
        <taxon>Marasmiineae</taxon>
        <taxon>Mycenaceae</taxon>
        <taxon>Mycena</taxon>
    </lineage>
</organism>
<evidence type="ECO:0000256" key="1">
    <source>
        <dbReference type="SAM" id="MobiDB-lite"/>
    </source>
</evidence>
<proteinExistence type="predicted"/>
<sequence length="437" mass="47472">MRAPREGNASTHSEIKTSSGERGGWVVGGGKIDLSSQGKVKKNYGKARAREVQRPAHPYDAKGDILARGEPWAAIPPASHLPALFSTFSLDAAEAHLVKKFDPPSVEESNLSPIKPYVRRPVQPRPSVFENGRRDDADNSDVDMGGKGWRRSNVGRSHLISTTTPACRARRCSSFQHRGRMRGLFIVPAHLRSLAVRGGDYERRYGFVSHRYSGRVVPRSLAFAYANSLYVRPGRLTSTISRPKCTSSATRLEITRRGGAGGSRRVILTESRFRGRTRFGEGKSSGELVFGAALKKEERRTEKLTRTAFSIQTLVPAEQVQPHTLIAAVITDGVDFTGVRFSFRAVTHIYFDSPDNILSEYINPGGAWIGGPTCTTCIVGNRFAVQPGNSVLYALANNGPSEPAFIRVGFVSAGAPGALSEAVFTTANGWTLAQVSS</sequence>
<dbReference type="AlphaFoldDB" id="A0AAD7H6V1"/>
<dbReference type="Proteomes" id="UP001215598">
    <property type="component" value="Unassembled WGS sequence"/>
</dbReference>
<reference evidence="2" key="1">
    <citation type="submission" date="2023-03" db="EMBL/GenBank/DDBJ databases">
        <title>Massive genome expansion in bonnet fungi (Mycena s.s.) driven by repeated elements and novel gene families across ecological guilds.</title>
        <authorList>
            <consortium name="Lawrence Berkeley National Laboratory"/>
            <person name="Harder C.B."/>
            <person name="Miyauchi S."/>
            <person name="Viragh M."/>
            <person name="Kuo A."/>
            <person name="Thoen E."/>
            <person name="Andreopoulos B."/>
            <person name="Lu D."/>
            <person name="Skrede I."/>
            <person name="Drula E."/>
            <person name="Henrissat B."/>
            <person name="Morin E."/>
            <person name="Kohler A."/>
            <person name="Barry K."/>
            <person name="LaButti K."/>
            <person name="Morin E."/>
            <person name="Salamov A."/>
            <person name="Lipzen A."/>
            <person name="Mereny Z."/>
            <person name="Hegedus B."/>
            <person name="Baldrian P."/>
            <person name="Stursova M."/>
            <person name="Weitz H."/>
            <person name="Taylor A."/>
            <person name="Grigoriev I.V."/>
            <person name="Nagy L.G."/>
            <person name="Martin F."/>
            <person name="Kauserud H."/>
        </authorList>
    </citation>
    <scope>NUCLEOTIDE SEQUENCE</scope>
    <source>
        <strain evidence="2">CBHHK182m</strain>
    </source>
</reference>
<feature type="compositionally biased region" description="Polar residues" evidence="1">
    <location>
        <begin position="8"/>
        <end position="18"/>
    </location>
</feature>
<feature type="compositionally biased region" description="Gly residues" evidence="1">
    <location>
        <begin position="21"/>
        <end position="31"/>
    </location>
</feature>
<accession>A0AAD7H6V1</accession>
<evidence type="ECO:0000313" key="2">
    <source>
        <dbReference type="EMBL" id="KAJ7713383.1"/>
    </source>
</evidence>
<keyword evidence="3" id="KW-1185">Reference proteome</keyword>
<dbReference type="EMBL" id="JARKIB010000344">
    <property type="protein sequence ID" value="KAJ7713383.1"/>
    <property type="molecule type" value="Genomic_DNA"/>
</dbReference>
<feature type="region of interest" description="Disordered" evidence="1">
    <location>
        <begin position="1"/>
        <end position="56"/>
    </location>
</feature>
<gene>
    <name evidence="2" type="ORF">B0H16DRAFT_1478705</name>
</gene>
<feature type="region of interest" description="Disordered" evidence="1">
    <location>
        <begin position="117"/>
        <end position="148"/>
    </location>
</feature>
<evidence type="ECO:0000313" key="3">
    <source>
        <dbReference type="Proteomes" id="UP001215598"/>
    </source>
</evidence>